<dbReference type="EMBL" id="JAIXMP010000002">
    <property type="protein sequence ID" value="KAI9276908.1"/>
    <property type="molecule type" value="Genomic_DNA"/>
</dbReference>
<reference evidence="2" key="1">
    <citation type="journal article" date="2022" name="IScience">
        <title>Evolution of zygomycete secretomes and the origins of terrestrial fungal ecologies.</title>
        <authorList>
            <person name="Chang Y."/>
            <person name="Wang Y."/>
            <person name="Mondo S."/>
            <person name="Ahrendt S."/>
            <person name="Andreopoulos W."/>
            <person name="Barry K."/>
            <person name="Beard J."/>
            <person name="Benny G.L."/>
            <person name="Blankenship S."/>
            <person name="Bonito G."/>
            <person name="Cuomo C."/>
            <person name="Desiro A."/>
            <person name="Gervers K.A."/>
            <person name="Hundley H."/>
            <person name="Kuo A."/>
            <person name="LaButti K."/>
            <person name="Lang B.F."/>
            <person name="Lipzen A."/>
            <person name="O'Donnell K."/>
            <person name="Pangilinan J."/>
            <person name="Reynolds N."/>
            <person name="Sandor L."/>
            <person name="Smith M.E."/>
            <person name="Tsang A."/>
            <person name="Grigoriev I.V."/>
            <person name="Stajich J.E."/>
            <person name="Spatafora J.W."/>
        </authorList>
    </citation>
    <scope>NUCLEOTIDE SEQUENCE</scope>
    <source>
        <strain evidence="2">RSA 2281</strain>
    </source>
</reference>
<dbReference type="AlphaFoldDB" id="A0AAD5KAK8"/>
<reference evidence="2" key="2">
    <citation type="submission" date="2023-02" db="EMBL/GenBank/DDBJ databases">
        <authorList>
            <consortium name="DOE Joint Genome Institute"/>
            <person name="Mondo S.J."/>
            <person name="Chang Y."/>
            <person name="Wang Y."/>
            <person name="Ahrendt S."/>
            <person name="Andreopoulos W."/>
            <person name="Barry K."/>
            <person name="Beard J."/>
            <person name="Benny G.L."/>
            <person name="Blankenship S."/>
            <person name="Bonito G."/>
            <person name="Cuomo C."/>
            <person name="Desiro A."/>
            <person name="Gervers K.A."/>
            <person name="Hundley H."/>
            <person name="Kuo A."/>
            <person name="LaButti K."/>
            <person name="Lang B.F."/>
            <person name="Lipzen A."/>
            <person name="O'Donnell K."/>
            <person name="Pangilinan J."/>
            <person name="Reynolds N."/>
            <person name="Sandor L."/>
            <person name="Smith M.W."/>
            <person name="Tsang A."/>
            <person name="Grigoriev I.V."/>
            <person name="Stajich J.E."/>
            <person name="Spatafora J.W."/>
        </authorList>
    </citation>
    <scope>NUCLEOTIDE SEQUENCE</scope>
    <source>
        <strain evidence="2">RSA 2281</strain>
    </source>
</reference>
<feature type="signal peptide" evidence="1">
    <location>
        <begin position="1"/>
        <end position="23"/>
    </location>
</feature>
<comment type="caution">
    <text evidence="2">The sequence shown here is derived from an EMBL/GenBank/DDBJ whole genome shotgun (WGS) entry which is preliminary data.</text>
</comment>
<evidence type="ECO:0000313" key="3">
    <source>
        <dbReference type="Proteomes" id="UP001209540"/>
    </source>
</evidence>
<keyword evidence="3" id="KW-1185">Reference proteome</keyword>
<sequence>MGYKVNTVLIFLDSIVNIYVVGAIAPRDLVVQGTDSHTAAYNPENKKVYILDGGGRILLTDNVEGALTFSTTMSIYDVLLNGESQQPMIMSLIRPDVQQYEKDYSII</sequence>
<evidence type="ECO:0000313" key="2">
    <source>
        <dbReference type="EMBL" id="KAI9276908.1"/>
    </source>
</evidence>
<organism evidence="2 3">
    <name type="scientific">Phascolomyces articulosus</name>
    <dbReference type="NCBI Taxonomy" id="60185"/>
    <lineage>
        <taxon>Eukaryota</taxon>
        <taxon>Fungi</taxon>
        <taxon>Fungi incertae sedis</taxon>
        <taxon>Mucoromycota</taxon>
        <taxon>Mucoromycotina</taxon>
        <taxon>Mucoromycetes</taxon>
        <taxon>Mucorales</taxon>
        <taxon>Lichtheimiaceae</taxon>
        <taxon>Phascolomyces</taxon>
    </lineage>
</organism>
<accession>A0AAD5KAK8</accession>
<feature type="chain" id="PRO_5042295256" evidence="1">
    <location>
        <begin position="24"/>
        <end position="107"/>
    </location>
</feature>
<protein>
    <submittedName>
        <fullName evidence="2">Uncharacterized protein</fullName>
    </submittedName>
</protein>
<keyword evidence="1" id="KW-0732">Signal</keyword>
<evidence type="ECO:0000256" key="1">
    <source>
        <dbReference type="SAM" id="SignalP"/>
    </source>
</evidence>
<proteinExistence type="predicted"/>
<gene>
    <name evidence="2" type="ORF">BDA99DRAFT_532001</name>
</gene>
<dbReference type="Proteomes" id="UP001209540">
    <property type="component" value="Unassembled WGS sequence"/>
</dbReference>
<name>A0AAD5KAK8_9FUNG</name>